<evidence type="ECO:0000256" key="1">
    <source>
        <dbReference type="SAM" id="Phobius"/>
    </source>
</evidence>
<keyword evidence="1" id="KW-1133">Transmembrane helix</keyword>
<keyword evidence="1" id="KW-0472">Membrane</keyword>
<dbReference type="InterPro" id="IPR040680">
    <property type="entry name" value="DUF5643"/>
</dbReference>
<organism evidence="4 5">
    <name type="scientific">Lysinibacillus louembei</name>
    <dbReference type="NCBI Taxonomy" id="1470088"/>
    <lineage>
        <taxon>Bacteria</taxon>
        <taxon>Bacillati</taxon>
        <taxon>Bacillota</taxon>
        <taxon>Bacilli</taxon>
        <taxon>Bacillales</taxon>
        <taxon>Bacillaceae</taxon>
        <taxon>Lysinibacillus</taxon>
    </lineage>
</organism>
<evidence type="ECO:0000259" key="3">
    <source>
        <dbReference type="Pfam" id="PF18705"/>
    </source>
</evidence>
<evidence type="ECO:0000313" key="4">
    <source>
        <dbReference type="EMBL" id="WPK11227.1"/>
    </source>
</evidence>
<dbReference type="Proteomes" id="UP001322664">
    <property type="component" value="Chromosome"/>
</dbReference>
<dbReference type="Pfam" id="PF18705">
    <property type="entry name" value="DUF5643"/>
    <property type="match status" value="1"/>
</dbReference>
<keyword evidence="5" id="KW-1185">Reference proteome</keyword>
<name>A0ABZ0RVD1_9BACI</name>
<protein>
    <submittedName>
        <fullName evidence="4">DUF4179 domain-containing protein</fullName>
    </submittedName>
</protein>
<feature type="domain" description="DUF5643" evidence="3">
    <location>
        <begin position="211"/>
        <end position="322"/>
    </location>
</feature>
<reference evidence="4 5" key="1">
    <citation type="submission" date="2023-09" db="EMBL/GenBank/DDBJ databases">
        <authorList>
            <person name="Page C.A."/>
            <person name="Perez-Diaz I.M."/>
        </authorList>
    </citation>
    <scope>NUCLEOTIDE SEQUENCE [LARGE SCALE GENOMIC DNA]</scope>
    <source>
        <strain evidence="4 5">Ll15</strain>
    </source>
</reference>
<proteinExistence type="predicted"/>
<keyword evidence="1" id="KW-0812">Transmembrane</keyword>
<dbReference type="Gene3D" id="2.60.40.1630">
    <property type="entry name" value="bacillus anthracis domain"/>
    <property type="match status" value="1"/>
</dbReference>
<gene>
    <name evidence="4" type="ORF">R6U77_15225</name>
</gene>
<dbReference type="EMBL" id="CP137624">
    <property type="protein sequence ID" value="WPK11227.1"/>
    <property type="molecule type" value="Genomic_DNA"/>
</dbReference>
<sequence length="424" mass="47832">MNKELLEKLEQIKVPKAALQQARLSALKRRRKNRRTLQLMLVAALFFFVLTASIRLSPQIATAAAKIPLLAPFVQMITYDKGIEDILAHEYAEDIVVEAESNGKKLMITSVVADESGLLIAYRFDNGEVMQQPVNFSEVKLLQNGEALPAGVTMYFDGAEDKSIMESTLDVIFVENTVLNGNDFELFVQLNDQLETTFTLPFTLSKSVAQSKHYPLNEQLFIDGQEIYVNSIEISPLRVEVSFTIPETNTKRILDFDLRLVDEVGEEWETTRNGTTGYGGISSGMFTRFMQSNYFREPKSLTLIVENVTALEKGKDYIEVDFSQKQVLYMPEELQVELNIASEISIDAIHPLEKAGHGKPLFSTLIDANGEEWYSTQSSSLIDDSKKSESSYLFNKGFANPVKMYIQHYPLYLNGSAELEIPIR</sequence>
<accession>A0ABZ0RVD1</accession>
<evidence type="ECO:0000259" key="2">
    <source>
        <dbReference type="Pfam" id="PF13786"/>
    </source>
</evidence>
<dbReference type="InterPro" id="IPR025436">
    <property type="entry name" value="DUF4179"/>
</dbReference>
<dbReference type="Pfam" id="PF13786">
    <property type="entry name" value="DUF4179"/>
    <property type="match status" value="1"/>
</dbReference>
<feature type="transmembrane region" description="Helical" evidence="1">
    <location>
        <begin position="37"/>
        <end position="56"/>
    </location>
</feature>
<dbReference type="RefSeq" id="WP_319836288.1">
    <property type="nucleotide sequence ID" value="NZ_CP137624.1"/>
</dbReference>
<evidence type="ECO:0000313" key="5">
    <source>
        <dbReference type="Proteomes" id="UP001322664"/>
    </source>
</evidence>
<feature type="domain" description="DUF4179" evidence="2">
    <location>
        <begin position="32"/>
        <end position="124"/>
    </location>
</feature>